<protein>
    <submittedName>
        <fullName evidence="9">ABC-type transporter, integral membrane subunit</fullName>
    </submittedName>
</protein>
<feature type="transmembrane region" description="Helical" evidence="7">
    <location>
        <begin position="190"/>
        <end position="213"/>
    </location>
</feature>
<evidence type="ECO:0000259" key="8">
    <source>
        <dbReference type="PROSITE" id="PS50928"/>
    </source>
</evidence>
<evidence type="ECO:0000313" key="10">
    <source>
        <dbReference type="Proteomes" id="UP000008467"/>
    </source>
</evidence>
<proteinExistence type="inferred from homology"/>
<feature type="transmembrane region" description="Helical" evidence="7">
    <location>
        <begin position="219"/>
        <end position="241"/>
    </location>
</feature>
<keyword evidence="2 7" id="KW-0813">Transport</keyword>
<dbReference type="EMBL" id="CP002582">
    <property type="protein sequence ID" value="ADZ85715.1"/>
    <property type="molecule type" value="Genomic_DNA"/>
</dbReference>
<dbReference type="GO" id="GO:0042918">
    <property type="term" value="P:alkanesulfonate transmembrane transport"/>
    <property type="evidence" value="ECO:0007669"/>
    <property type="project" value="UniProtKB-ARBA"/>
</dbReference>
<dbReference type="STRING" id="642492.Clole_4037"/>
<dbReference type="PANTHER" id="PTHR30151:SF38">
    <property type="entry name" value="ALIPHATIC SULFONATES TRANSPORT PERMEASE PROTEIN SSUC-RELATED"/>
    <property type="match status" value="1"/>
</dbReference>
<sequence length="254" mass="28413">MNRSKVIKTTISVVILISIWALVTKMGVVSSYILPSPSKVLNSFFKMLQTGEIFEDIYISYIRVLKGFFIATLVAFLFAMVRIILPRCNDYYESIVQFLKNVPPLSLISLLILWFGIGETTKVGIIVLTAFFPIYLNTVKGFVSCDKKLLEVGEIYGYSEVDSFFKIRLPYAMSDILVGMRIGLGYSWRAIISAEMIAASAGLGHMILFAQQMSRTDKVIVGILVIGVVGYITDRLFALIIDKTLKGSEKNGWD</sequence>
<comment type="subcellular location">
    <subcellularLocation>
        <location evidence="1 7">Cell membrane</location>
        <topology evidence="1 7">Multi-pass membrane protein</topology>
    </subcellularLocation>
</comment>
<dbReference type="PROSITE" id="PS50928">
    <property type="entry name" value="ABC_TM1"/>
    <property type="match status" value="1"/>
</dbReference>
<dbReference type="HOGENOM" id="CLU_046113_1_2_9"/>
<dbReference type="eggNOG" id="COG0600">
    <property type="taxonomic scope" value="Bacteria"/>
</dbReference>
<keyword evidence="6 7" id="KW-0472">Membrane</keyword>
<dbReference type="AlphaFoldDB" id="F2JL70"/>
<evidence type="ECO:0000313" key="9">
    <source>
        <dbReference type="EMBL" id="ADZ85715.1"/>
    </source>
</evidence>
<evidence type="ECO:0000256" key="4">
    <source>
        <dbReference type="ARBA" id="ARBA00022692"/>
    </source>
</evidence>
<evidence type="ECO:0000256" key="5">
    <source>
        <dbReference type="ARBA" id="ARBA00022989"/>
    </source>
</evidence>
<dbReference type="Pfam" id="PF00528">
    <property type="entry name" value="BPD_transp_1"/>
    <property type="match status" value="1"/>
</dbReference>
<name>F2JL70_CELLD</name>
<dbReference type="FunFam" id="1.10.3720.10:FF:000003">
    <property type="entry name" value="Aliphatic sulfonate ABC transporter permease"/>
    <property type="match status" value="1"/>
</dbReference>
<dbReference type="KEGG" id="cle:Clole_4037"/>
<keyword evidence="4 7" id="KW-0812">Transmembrane</keyword>
<keyword evidence="10" id="KW-1185">Reference proteome</keyword>
<evidence type="ECO:0000256" key="7">
    <source>
        <dbReference type="RuleBase" id="RU363032"/>
    </source>
</evidence>
<evidence type="ECO:0000256" key="1">
    <source>
        <dbReference type="ARBA" id="ARBA00004651"/>
    </source>
</evidence>
<reference evidence="9 10" key="1">
    <citation type="journal article" date="2011" name="J. Bacteriol.">
        <title>Complete genome sequence of the cellulose-degrading bacterium Cellulosilyticum lentocellum.</title>
        <authorList>
            <consortium name="US DOE Joint Genome Institute"/>
            <person name="Miller D.A."/>
            <person name="Suen G."/>
            <person name="Bruce D."/>
            <person name="Copeland A."/>
            <person name="Cheng J.F."/>
            <person name="Detter C."/>
            <person name="Goodwin L.A."/>
            <person name="Han C.S."/>
            <person name="Hauser L.J."/>
            <person name="Land M.L."/>
            <person name="Lapidus A."/>
            <person name="Lucas S."/>
            <person name="Meincke L."/>
            <person name="Pitluck S."/>
            <person name="Tapia R."/>
            <person name="Teshima H."/>
            <person name="Woyke T."/>
            <person name="Fox B.G."/>
            <person name="Angert E.R."/>
            <person name="Currie C.R."/>
        </authorList>
    </citation>
    <scope>NUCLEOTIDE SEQUENCE [LARGE SCALE GENOMIC DNA]</scope>
    <source>
        <strain evidence="10">ATCC 49066 / DSM 5427 / NCIMB 11756 / RHM5</strain>
    </source>
</reference>
<dbReference type="Gene3D" id="1.10.3720.10">
    <property type="entry name" value="MetI-like"/>
    <property type="match status" value="1"/>
</dbReference>
<accession>F2JL70</accession>
<dbReference type="PANTHER" id="PTHR30151">
    <property type="entry name" value="ALKANE SULFONATE ABC TRANSPORTER-RELATED, MEMBRANE SUBUNIT"/>
    <property type="match status" value="1"/>
</dbReference>
<evidence type="ECO:0000256" key="3">
    <source>
        <dbReference type="ARBA" id="ARBA00022475"/>
    </source>
</evidence>
<comment type="similarity">
    <text evidence="7">Belongs to the binding-protein-dependent transport system permease family.</text>
</comment>
<dbReference type="RefSeq" id="WP_013658987.1">
    <property type="nucleotide sequence ID" value="NC_015275.1"/>
</dbReference>
<evidence type="ECO:0000256" key="2">
    <source>
        <dbReference type="ARBA" id="ARBA00022448"/>
    </source>
</evidence>
<feature type="transmembrane region" description="Helical" evidence="7">
    <location>
        <begin position="64"/>
        <end position="85"/>
    </location>
</feature>
<gene>
    <name evidence="9" type="ordered locus">Clole_4037</name>
</gene>
<feature type="domain" description="ABC transmembrane type-1" evidence="8">
    <location>
        <begin position="53"/>
        <end position="237"/>
    </location>
</feature>
<dbReference type="InterPro" id="IPR035906">
    <property type="entry name" value="MetI-like_sf"/>
</dbReference>
<dbReference type="CDD" id="cd06261">
    <property type="entry name" value="TM_PBP2"/>
    <property type="match status" value="1"/>
</dbReference>
<organism evidence="9 10">
    <name type="scientific">Cellulosilyticum lentocellum (strain ATCC 49066 / DSM 5427 / NCIMB 11756 / RHM5)</name>
    <name type="common">Clostridium lentocellum</name>
    <dbReference type="NCBI Taxonomy" id="642492"/>
    <lineage>
        <taxon>Bacteria</taxon>
        <taxon>Bacillati</taxon>
        <taxon>Bacillota</taxon>
        <taxon>Clostridia</taxon>
        <taxon>Lachnospirales</taxon>
        <taxon>Cellulosilyticaceae</taxon>
        <taxon>Cellulosilyticum</taxon>
    </lineage>
</organism>
<dbReference type="Proteomes" id="UP000008467">
    <property type="component" value="Chromosome"/>
</dbReference>
<dbReference type="InterPro" id="IPR000515">
    <property type="entry name" value="MetI-like"/>
</dbReference>
<evidence type="ECO:0000256" key="6">
    <source>
        <dbReference type="ARBA" id="ARBA00023136"/>
    </source>
</evidence>
<keyword evidence="5 7" id="KW-1133">Transmembrane helix</keyword>
<keyword evidence="3" id="KW-1003">Cell membrane</keyword>
<dbReference type="GO" id="GO:0005886">
    <property type="term" value="C:plasma membrane"/>
    <property type="evidence" value="ECO:0007669"/>
    <property type="project" value="UniProtKB-SubCell"/>
</dbReference>
<dbReference type="SUPFAM" id="SSF161098">
    <property type="entry name" value="MetI-like"/>
    <property type="match status" value="1"/>
</dbReference>
<feature type="transmembrane region" description="Helical" evidence="7">
    <location>
        <begin position="12"/>
        <end position="34"/>
    </location>
</feature>